<comment type="caution">
    <text evidence="2">The sequence shown here is derived from an EMBL/GenBank/DDBJ whole genome shotgun (WGS) entry which is preliminary data.</text>
</comment>
<dbReference type="EMBL" id="JBHUEN010000022">
    <property type="protein sequence ID" value="MFD1881993.1"/>
    <property type="molecule type" value="Genomic_DNA"/>
</dbReference>
<dbReference type="RefSeq" id="WP_379142295.1">
    <property type="nucleotide sequence ID" value="NZ_JBHUEN010000022.1"/>
</dbReference>
<proteinExistence type="predicted"/>
<dbReference type="PROSITE" id="PS51257">
    <property type="entry name" value="PROKAR_LIPOPROTEIN"/>
    <property type="match status" value="1"/>
</dbReference>
<evidence type="ECO:0000313" key="2">
    <source>
        <dbReference type="EMBL" id="MFD1881993.1"/>
    </source>
</evidence>
<reference evidence="3" key="1">
    <citation type="journal article" date="2019" name="Int. J. Syst. Evol. Microbiol.">
        <title>The Global Catalogue of Microorganisms (GCM) 10K type strain sequencing project: providing services to taxonomists for standard genome sequencing and annotation.</title>
        <authorList>
            <consortium name="The Broad Institute Genomics Platform"/>
            <consortium name="The Broad Institute Genome Sequencing Center for Infectious Disease"/>
            <person name="Wu L."/>
            <person name="Ma J."/>
        </authorList>
    </citation>
    <scope>NUCLEOTIDE SEQUENCE [LARGE SCALE GENOMIC DNA]</scope>
    <source>
        <strain evidence="3">CCUG 56029</strain>
    </source>
</reference>
<evidence type="ECO:0008006" key="4">
    <source>
        <dbReference type="Google" id="ProtNLM"/>
    </source>
</evidence>
<name>A0ABW4R7R9_9RHOB</name>
<feature type="signal peptide" evidence="1">
    <location>
        <begin position="1"/>
        <end position="22"/>
    </location>
</feature>
<feature type="chain" id="PRO_5046479830" description="Succinate dehydrogenase" evidence="1">
    <location>
        <begin position="23"/>
        <end position="116"/>
    </location>
</feature>
<accession>A0ABW4R7R9</accession>
<dbReference type="Proteomes" id="UP001597213">
    <property type="component" value="Unassembled WGS sequence"/>
</dbReference>
<organism evidence="2 3">
    <name type="scientific">Paracoccus pacificus</name>
    <dbReference type="NCBI Taxonomy" id="1463598"/>
    <lineage>
        <taxon>Bacteria</taxon>
        <taxon>Pseudomonadati</taxon>
        <taxon>Pseudomonadota</taxon>
        <taxon>Alphaproteobacteria</taxon>
        <taxon>Rhodobacterales</taxon>
        <taxon>Paracoccaceae</taxon>
        <taxon>Paracoccus</taxon>
    </lineage>
</organism>
<keyword evidence="3" id="KW-1185">Reference proteome</keyword>
<evidence type="ECO:0000313" key="3">
    <source>
        <dbReference type="Proteomes" id="UP001597213"/>
    </source>
</evidence>
<evidence type="ECO:0000256" key="1">
    <source>
        <dbReference type="SAM" id="SignalP"/>
    </source>
</evidence>
<protein>
    <recommendedName>
        <fullName evidence="4">Succinate dehydrogenase</fullName>
    </recommendedName>
</protein>
<gene>
    <name evidence="2" type="ORF">ACFSCT_09715</name>
</gene>
<sequence length="116" mass="11489">MNKGIIIAAGAALMTLAGCVQPMGQGVVVGAPGGSTPSVSREAMARDSARAAISAQMASRLPGRNTGPYTECVMKNATTAELVSIAESPAMAASITTGIVSRPETAACIGALARQA</sequence>
<keyword evidence="1" id="KW-0732">Signal</keyword>